<dbReference type="RefSeq" id="WP_261693248.1">
    <property type="nucleotide sequence ID" value="NZ_CP104694.1"/>
</dbReference>
<sequence>MHSTLPLADFLHDLRLRQIRLSEEGGELRIEAPRGAVLADDVAGLRRRKAELLESLRSRHTIGDNVVAAFDRIVAAQGDALALAGTQGSLTYSELGARSDQIAGALAQRLAGREIRIGLCLPRGIERIACMLGILKSGAVYVALDDAWPAERLVQLSRAGDIEVLVTDLATCESVSDQGISIPTLSVADLVAQGDAVRPVLPLHPCQLAYVVFTSGSTGVPKGVMIDHGALASLVAWHCAEYLTQVGPVRASHVAGLAFDAHVWELFPYLCRGASVHLPGEAERRDPRALARWMDAERITHAFLPTPLAEAVMQLGTSFGQTLQVLLTGGDVLRSGVAESARYRVYNHYGPSEVTVVSTGCPVDPGVAVPPIGFPIAGVTAAVVDPQGAPVPAGTVGELYLGGASLARGYLNNPRETAQTFLPDPAAHGQRRYRSGDLVQLRPDGQLRFVARNDAQVKIRGIRIEPAEIERRIAAYPGIEAVAVVKHDDREDCLAAYCVIGAGANPDGGFVADWSALYDATYARSATTAPGANFVGWLSSFDGLPIAPAHMEEWACETTARIRALGPRNVYEVGVGTGILLHRLLPDVQHYSGCDISQQAIAAIQGVLGDAVGPVHLTQVAADAAPIGAEGPCDTVVMNSVSQYFPDEHYFDAVLTHMADRVDRDGALFVGDVRDLTLARAFHAAVATAKAKPLDTPAQRRAAAESALVRENELLASPAFFHRWARRRGGHWQVLILPKCTEAPTEMTRFRYDVVLTARDEAMLADGQVFHADAGADIDAAQSLVDEALQYPAIGALIEGIPLRYVVADIDLADALWSDQAPAILRQGLSPARILRQFEQSGWRARVVANGQRAGCFALQATRSAAWPALPDVVVPEGPLCNTPARTTQREQIVSDLRAQLRRDLPEYMVPSCVIPLAELPLTANGKIDRRALAARPLPVRDADTGPLTPLERLIAGWWSEALNVSGIGRSDSFFDLGGHSLLAIQMVGKVGVQTGIEIPVHLVLESPILSDFALRLTEWIGGEAVVQEVLALLVAGEQQNAVAEPA</sequence>
<keyword evidence="2" id="KW-0597">Phosphoprotein</keyword>
<dbReference type="InterPro" id="IPR013217">
    <property type="entry name" value="Methyltransf_12"/>
</dbReference>
<dbReference type="InterPro" id="IPR041464">
    <property type="entry name" value="TubC_N"/>
</dbReference>
<dbReference type="Pfam" id="PF00501">
    <property type="entry name" value="AMP-binding"/>
    <property type="match status" value="1"/>
</dbReference>
<dbReference type="NCBIfam" id="TIGR01733">
    <property type="entry name" value="AA-adenyl-dom"/>
    <property type="match status" value="1"/>
</dbReference>
<name>A0ABY6B9B7_9GAMM</name>
<dbReference type="PANTHER" id="PTHR45527">
    <property type="entry name" value="NONRIBOSOMAL PEPTIDE SYNTHETASE"/>
    <property type="match status" value="1"/>
</dbReference>
<feature type="domain" description="Carrier" evidence="3">
    <location>
        <begin position="946"/>
        <end position="1021"/>
    </location>
</feature>
<proteinExistence type="predicted"/>
<dbReference type="Gene3D" id="2.30.38.10">
    <property type="entry name" value="Luciferase, Domain 3"/>
    <property type="match status" value="1"/>
</dbReference>
<dbReference type="Pfam" id="PF00550">
    <property type="entry name" value="PP-binding"/>
    <property type="match status" value="1"/>
</dbReference>
<evidence type="ECO:0000256" key="2">
    <source>
        <dbReference type="ARBA" id="ARBA00022553"/>
    </source>
</evidence>
<dbReference type="Gene3D" id="1.10.1200.10">
    <property type="entry name" value="ACP-like"/>
    <property type="match status" value="1"/>
</dbReference>
<gene>
    <name evidence="4" type="ORF">N4264_16070</name>
</gene>
<dbReference type="InterPro" id="IPR010071">
    <property type="entry name" value="AA_adenyl_dom"/>
</dbReference>
<accession>A0ABY6B9B7</accession>
<dbReference type="PROSITE" id="PS00455">
    <property type="entry name" value="AMP_BINDING"/>
    <property type="match status" value="1"/>
</dbReference>
<dbReference type="InterPro" id="IPR006162">
    <property type="entry name" value="Ppantetheine_attach_site"/>
</dbReference>
<dbReference type="Gene3D" id="3.40.50.980">
    <property type="match status" value="2"/>
</dbReference>
<dbReference type="EMBL" id="CP104694">
    <property type="protein sequence ID" value="UXI66264.1"/>
    <property type="molecule type" value="Genomic_DNA"/>
</dbReference>
<dbReference type="InterPro" id="IPR029063">
    <property type="entry name" value="SAM-dependent_MTases_sf"/>
</dbReference>
<evidence type="ECO:0000313" key="4">
    <source>
        <dbReference type="EMBL" id="UXI66264.1"/>
    </source>
</evidence>
<evidence type="ECO:0000313" key="5">
    <source>
        <dbReference type="Proteomes" id="UP001064632"/>
    </source>
</evidence>
<keyword evidence="1" id="KW-0596">Phosphopantetheine</keyword>
<dbReference type="InterPro" id="IPR044894">
    <property type="entry name" value="TubC_N_sf"/>
</dbReference>
<evidence type="ECO:0000256" key="1">
    <source>
        <dbReference type="ARBA" id="ARBA00022450"/>
    </source>
</evidence>
<evidence type="ECO:0000259" key="3">
    <source>
        <dbReference type="PROSITE" id="PS50075"/>
    </source>
</evidence>
<organism evidence="4 5">
    <name type="scientific">Tahibacter amnicola</name>
    <dbReference type="NCBI Taxonomy" id="2976241"/>
    <lineage>
        <taxon>Bacteria</taxon>
        <taxon>Pseudomonadati</taxon>
        <taxon>Pseudomonadota</taxon>
        <taxon>Gammaproteobacteria</taxon>
        <taxon>Lysobacterales</taxon>
        <taxon>Rhodanobacteraceae</taxon>
        <taxon>Tahibacter</taxon>
    </lineage>
</organism>
<dbReference type="InterPro" id="IPR020845">
    <property type="entry name" value="AMP-binding_CS"/>
</dbReference>
<protein>
    <submittedName>
        <fullName evidence="4">Amino acid adenylation domain-containing protein</fullName>
    </submittedName>
</protein>
<dbReference type="PROSITE" id="PS50075">
    <property type="entry name" value="CARRIER"/>
    <property type="match status" value="1"/>
</dbReference>
<reference evidence="4" key="1">
    <citation type="submission" date="2022-09" db="EMBL/GenBank/DDBJ databases">
        <title>Tahibacter sp. nov., isolated from a fresh water.</title>
        <authorList>
            <person name="Baek J.H."/>
            <person name="Lee J.K."/>
            <person name="Kim J.M."/>
            <person name="Jeon C.O."/>
        </authorList>
    </citation>
    <scope>NUCLEOTIDE SEQUENCE</scope>
    <source>
        <strain evidence="4">W38</strain>
    </source>
</reference>
<dbReference type="Proteomes" id="UP001064632">
    <property type="component" value="Chromosome"/>
</dbReference>
<dbReference type="Pfam" id="PF08242">
    <property type="entry name" value="Methyltransf_12"/>
    <property type="match status" value="1"/>
</dbReference>
<dbReference type="InterPro" id="IPR036736">
    <property type="entry name" value="ACP-like_sf"/>
</dbReference>
<dbReference type="CDD" id="cd02440">
    <property type="entry name" value="AdoMet_MTases"/>
    <property type="match status" value="1"/>
</dbReference>
<dbReference type="SUPFAM" id="SSF53335">
    <property type="entry name" value="S-adenosyl-L-methionine-dependent methyltransferases"/>
    <property type="match status" value="1"/>
</dbReference>
<dbReference type="Pfam" id="PF18563">
    <property type="entry name" value="TubC_N"/>
    <property type="match status" value="1"/>
</dbReference>
<dbReference type="SUPFAM" id="SSF47336">
    <property type="entry name" value="ACP-like"/>
    <property type="match status" value="1"/>
</dbReference>
<dbReference type="CDD" id="cd05930">
    <property type="entry name" value="A_NRPS"/>
    <property type="match status" value="1"/>
</dbReference>
<dbReference type="SUPFAM" id="SSF56801">
    <property type="entry name" value="Acetyl-CoA synthetase-like"/>
    <property type="match status" value="1"/>
</dbReference>
<dbReference type="InterPro" id="IPR045851">
    <property type="entry name" value="AMP-bd_C_sf"/>
</dbReference>
<dbReference type="PROSITE" id="PS00012">
    <property type="entry name" value="PHOSPHOPANTETHEINE"/>
    <property type="match status" value="1"/>
</dbReference>
<dbReference type="Gene3D" id="3.30.300.30">
    <property type="match status" value="2"/>
</dbReference>
<keyword evidence="5" id="KW-1185">Reference proteome</keyword>
<dbReference type="InterPro" id="IPR000873">
    <property type="entry name" value="AMP-dep_synth/lig_dom"/>
</dbReference>
<dbReference type="Gene3D" id="3.40.50.150">
    <property type="entry name" value="Vaccinia Virus protein VP39"/>
    <property type="match status" value="1"/>
</dbReference>
<dbReference type="Gene3D" id="1.10.10.1830">
    <property type="entry name" value="Non-ribosomal peptide synthase, adenylation domain"/>
    <property type="match status" value="1"/>
</dbReference>
<dbReference type="InterPro" id="IPR009081">
    <property type="entry name" value="PP-bd_ACP"/>
</dbReference>
<dbReference type="PANTHER" id="PTHR45527:SF1">
    <property type="entry name" value="FATTY ACID SYNTHASE"/>
    <property type="match status" value="1"/>
</dbReference>